<dbReference type="VEuPathDB" id="FungiDB:BTJ68_11316"/>
<proteinExistence type="inferred from homology"/>
<evidence type="ECO:0008006" key="8">
    <source>
        <dbReference type="Google" id="ProtNLM"/>
    </source>
</evidence>
<evidence type="ECO:0000256" key="3">
    <source>
        <dbReference type="ARBA" id="ARBA00023295"/>
    </source>
</evidence>
<accession>A0A3M7DPF5</accession>
<comment type="caution">
    <text evidence="6">The sequence shown here is derived from an EMBL/GenBank/DDBJ whole genome shotgun (WGS) entry which is preliminary data.</text>
</comment>
<dbReference type="GO" id="GO:0004553">
    <property type="term" value="F:hydrolase activity, hydrolyzing O-glycosyl compounds"/>
    <property type="evidence" value="ECO:0007669"/>
    <property type="project" value="InterPro"/>
</dbReference>
<dbReference type="Gene3D" id="3.20.20.80">
    <property type="entry name" value="Glycosidases"/>
    <property type="match status" value="1"/>
</dbReference>
<dbReference type="InterPro" id="IPR017853">
    <property type="entry name" value="GH"/>
</dbReference>
<dbReference type="Gene3D" id="3.40.50.1820">
    <property type="entry name" value="alpha/beta hydrolase"/>
    <property type="match status" value="1"/>
</dbReference>
<keyword evidence="3" id="KW-0326">Glycosidase</keyword>
<evidence type="ECO:0000313" key="7">
    <source>
        <dbReference type="Proteomes" id="UP000269276"/>
    </source>
</evidence>
<dbReference type="InterPro" id="IPR002925">
    <property type="entry name" value="Dienelactn_hydro"/>
</dbReference>
<evidence type="ECO:0000259" key="4">
    <source>
        <dbReference type="Pfam" id="PF00150"/>
    </source>
</evidence>
<reference evidence="6 7" key="1">
    <citation type="journal article" date="2018" name="BMC Genomics">
        <title>Genomic evidence for intraspecific hybridization in a clonal and extremely halotolerant yeast.</title>
        <authorList>
            <person name="Gostincar C."/>
            <person name="Stajich J.E."/>
            <person name="Zupancic J."/>
            <person name="Zalar P."/>
            <person name="Gunde-Cimerman N."/>
        </authorList>
    </citation>
    <scope>NUCLEOTIDE SEQUENCE [LARGE SCALE GENOMIC DNA]</scope>
    <source>
        <strain evidence="6 7">EXF-2682</strain>
    </source>
</reference>
<sequence>MPMCEFCEFGSTDSPQKGTYFTSFPSLEGDTPRSYNDEVLNRLDDFMHNAQSYGVKLIISFHSYNALKAHSDFYGQYYGTGLFYSDANAIGYYKDRIAHVMAHVNPHNGKPWSRSPEYIFAFETQNEAMHGNEYPDVLANWQCEIAEAIKGNLQGMSDILVSTGGGSYLATSAQDPYFSCAALDVIAIHAYGLGDLTKEALEPYVKKAQDSGKKLIMQEWGMCYYDTSNNNCPTGNALSTLTRDNNIKKYADSIGLAGIPWMYWQIIPNSDPHYGYDYEVGIDHQNWGALKAASQVASQSLLLERGGEELGETLTVSTFLGEFLQLRLGTELGRRLARFCRLLHLSLNPIVPIFARIVYSSELGLNLYPILLLPPSLAALTNKMSLKTCCASGSLHTGIPTGRIKKMHGLDCYVADAPDGRNPTGVVIIIPDAFGWMLPNNRILADQYAKRTGAHVFLPDFMNGYVMPADLMDSFKALGKTGLWNQLAKVGHILYMIRHFVTFQWYCSPSTASPRISDFFKSVRANEASDLPIGTAGFCWGAKFVTELCWDQTKTENGKRLVDCGFIAHPSFLKYPDDIEKVVLPLSCAAAEHDMQMSADNAQQTKEILAAKTAKTKDDGFEHEFVMYDGAEHGFAVRADENEKHQAEQGKKAEDQAVNWFSRWFARPPPVA</sequence>
<dbReference type="PANTHER" id="PTHR17630">
    <property type="entry name" value="DIENELACTONE HYDROLASE"/>
    <property type="match status" value="1"/>
</dbReference>
<dbReference type="GO" id="GO:0000272">
    <property type="term" value="P:polysaccharide catabolic process"/>
    <property type="evidence" value="ECO:0007669"/>
    <property type="project" value="InterPro"/>
</dbReference>
<feature type="domain" description="Dienelactone hydrolase" evidence="5">
    <location>
        <begin position="417"/>
        <end position="663"/>
    </location>
</feature>
<evidence type="ECO:0000259" key="5">
    <source>
        <dbReference type="Pfam" id="PF01738"/>
    </source>
</evidence>
<dbReference type="VEuPathDB" id="FungiDB:BTJ68_01961"/>
<dbReference type="InterPro" id="IPR001547">
    <property type="entry name" value="Glyco_hydro_5"/>
</dbReference>
<dbReference type="PANTHER" id="PTHR17630:SF105">
    <property type="entry name" value="DIENELACTONE HYDROLASE FAMILY PROTEIN (AFU_ORTHOLOGUE AFUA_4G08790)"/>
    <property type="match status" value="1"/>
</dbReference>
<dbReference type="OrthoDB" id="17560at2759"/>
<dbReference type="AlphaFoldDB" id="A0A3M7DPF5"/>
<dbReference type="Pfam" id="PF01738">
    <property type="entry name" value="DLH"/>
    <property type="match status" value="1"/>
</dbReference>
<dbReference type="SUPFAM" id="SSF51445">
    <property type="entry name" value="(Trans)glycosidases"/>
    <property type="match status" value="1"/>
</dbReference>
<organism evidence="6 7">
    <name type="scientific">Hortaea werneckii</name>
    <name type="common">Black yeast</name>
    <name type="synonym">Cladosporium werneckii</name>
    <dbReference type="NCBI Taxonomy" id="91943"/>
    <lineage>
        <taxon>Eukaryota</taxon>
        <taxon>Fungi</taxon>
        <taxon>Dikarya</taxon>
        <taxon>Ascomycota</taxon>
        <taxon>Pezizomycotina</taxon>
        <taxon>Dothideomycetes</taxon>
        <taxon>Dothideomycetidae</taxon>
        <taxon>Mycosphaerellales</taxon>
        <taxon>Teratosphaeriaceae</taxon>
        <taxon>Hortaea</taxon>
    </lineage>
</organism>
<dbReference type="EMBL" id="QWIP01000332">
    <property type="protein sequence ID" value="RMY65947.1"/>
    <property type="molecule type" value="Genomic_DNA"/>
</dbReference>
<dbReference type="InterPro" id="IPR029058">
    <property type="entry name" value="AB_hydrolase_fold"/>
</dbReference>
<gene>
    <name evidence="6" type="ORF">D0863_08773</name>
</gene>
<dbReference type="Proteomes" id="UP000269276">
    <property type="component" value="Unassembled WGS sequence"/>
</dbReference>
<evidence type="ECO:0000256" key="1">
    <source>
        <dbReference type="ARBA" id="ARBA00005641"/>
    </source>
</evidence>
<keyword evidence="2" id="KW-0378">Hydrolase</keyword>
<dbReference type="Pfam" id="PF00150">
    <property type="entry name" value="Cellulase"/>
    <property type="match status" value="1"/>
</dbReference>
<feature type="domain" description="Glycoside hydrolase family 5" evidence="4">
    <location>
        <begin position="34"/>
        <end position="269"/>
    </location>
</feature>
<evidence type="ECO:0000313" key="6">
    <source>
        <dbReference type="EMBL" id="RMY65947.1"/>
    </source>
</evidence>
<dbReference type="SUPFAM" id="SSF53474">
    <property type="entry name" value="alpha/beta-Hydrolases"/>
    <property type="match status" value="1"/>
</dbReference>
<evidence type="ECO:0000256" key="2">
    <source>
        <dbReference type="ARBA" id="ARBA00022801"/>
    </source>
</evidence>
<name>A0A3M7DPF5_HORWE</name>
<protein>
    <recommendedName>
        <fullName evidence="8">Dienelactone hydrolase domain-containing protein</fullName>
    </recommendedName>
</protein>
<comment type="similarity">
    <text evidence="1">Belongs to the glycosyl hydrolase 5 (cellulase A) family.</text>
</comment>